<reference evidence="7" key="1">
    <citation type="journal article" date="2021" name="New Phytol.">
        <title>Evolutionary innovations through gain and loss of genes in the ectomycorrhizal Boletales.</title>
        <authorList>
            <person name="Wu G."/>
            <person name="Miyauchi S."/>
            <person name="Morin E."/>
            <person name="Kuo A."/>
            <person name="Drula E."/>
            <person name="Varga T."/>
            <person name="Kohler A."/>
            <person name="Feng B."/>
            <person name="Cao Y."/>
            <person name="Lipzen A."/>
            <person name="Daum C."/>
            <person name="Hundley H."/>
            <person name="Pangilinan J."/>
            <person name="Johnson J."/>
            <person name="Barry K."/>
            <person name="LaButti K."/>
            <person name="Ng V."/>
            <person name="Ahrendt S."/>
            <person name="Min B."/>
            <person name="Choi I.G."/>
            <person name="Park H."/>
            <person name="Plett J.M."/>
            <person name="Magnuson J."/>
            <person name="Spatafora J.W."/>
            <person name="Nagy L.G."/>
            <person name="Henrissat B."/>
            <person name="Grigoriev I.V."/>
            <person name="Yang Z.L."/>
            <person name="Xu J."/>
            <person name="Martin F.M."/>
        </authorList>
    </citation>
    <scope>NUCLEOTIDE SEQUENCE</scope>
    <source>
        <strain evidence="7">KKN 215</strain>
    </source>
</reference>
<dbReference type="AlphaFoldDB" id="A0A8K0UMH8"/>
<dbReference type="SUPFAM" id="SSF52777">
    <property type="entry name" value="CoA-dependent acyltransferases"/>
    <property type="match status" value="2"/>
</dbReference>
<evidence type="ECO:0000256" key="5">
    <source>
        <dbReference type="RuleBase" id="RU003801"/>
    </source>
</evidence>
<dbReference type="OrthoDB" id="240216at2759"/>
<comment type="caution">
    <text evidence="7">The sequence shown here is derived from an EMBL/GenBank/DDBJ whole genome shotgun (WGS) entry which is preliminary data.</text>
</comment>
<dbReference type="InterPro" id="IPR023213">
    <property type="entry name" value="CAT-like_dom_sf"/>
</dbReference>
<keyword evidence="3 5" id="KW-0012">Acyltransferase</keyword>
<evidence type="ECO:0000256" key="3">
    <source>
        <dbReference type="ARBA" id="ARBA00023315"/>
    </source>
</evidence>
<feature type="active site" description="Proton acceptor" evidence="4">
    <location>
        <position position="389"/>
    </location>
</feature>
<comment type="similarity">
    <text evidence="1 5">Belongs to the carnitine/choline acetyltransferase family.</text>
</comment>
<evidence type="ECO:0000259" key="6">
    <source>
        <dbReference type="Pfam" id="PF00755"/>
    </source>
</evidence>
<dbReference type="InterPro" id="IPR042231">
    <property type="entry name" value="Cho/carn_acyl_trans_2"/>
</dbReference>
<dbReference type="Gene3D" id="3.30.559.70">
    <property type="entry name" value="Choline/Carnitine o-acyltransferase, domain 2"/>
    <property type="match status" value="1"/>
</dbReference>
<dbReference type="PANTHER" id="PTHR22589">
    <property type="entry name" value="CARNITINE O-ACYLTRANSFERASE"/>
    <property type="match status" value="1"/>
</dbReference>
<sequence length="684" mass="77843">MLRGQIHNLLHPSRPFMQSQPTVIRHASSRPTLPRLPVPDLRLTLQRYLVSIEPLLREDAERGGPAFEPALEQRRRWVEDFENGLGKLCQERLHQLDKASPHNWLDDNFWLKKAYHEWRAPLVINSNWWLSFVNDPSVPLDVQLGHNSRALIGNTGLTRWQIRRAALLVHRVLEFKAQLDRQEIYPDTTRAGIWFRRTTSHIFNRSRLPRPSCDVFSTPPSASDRSSRTILLCVHDWFYAVDVLDDSFQPLPVRELEKRILGIVADVHRRLSEGASAVPISVLGADDRDQWASNLDYLLHLSLRNRKTLSSINHSLIALSLDPYTYVRPSHSATSEYPLLQPDAPDEVDDHLHNLRSSHPERPARNRWWDKPFNLIVESNARAGAIGEHSPCDALVPSIVAEYAVVQGIDDTMFGGPIDLTEPHFSSSNVDMASWRRLDWDTDAYIEAQCIEAEKRIKCLVNNSDDGAMWFNAYGTSWIKEFARQSPDAYVQMAMQLAWYRTRGTFTATYETALTRLFHHGRTETIRTLSNDSRAFVLGMDNSSLTTEERRKLLERAIQTHTNLTRAASTGKGIDRHLLGLRLVLRSELGEDHPLFSDELFSRSQTWKLSTSGLSAGHQFRGTGFGASEADGYGINYLAGPDVIKFGIESKHSSPLTSTQLFKDAITQALLDMRLLFLVPRANM</sequence>
<dbReference type="GO" id="GO:0016746">
    <property type="term" value="F:acyltransferase activity"/>
    <property type="evidence" value="ECO:0007669"/>
    <property type="project" value="UniProtKB-KW"/>
</dbReference>
<keyword evidence="8" id="KW-1185">Reference proteome</keyword>
<dbReference type="Gene3D" id="3.30.559.10">
    <property type="entry name" value="Chloramphenicol acetyltransferase-like domain"/>
    <property type="match status" value="1"/>
</dbReference>
<organism evidence="7 8">
    <name type="scientific">Cristinia sonorae</name>
    <dbReference type="NCBI Taxonomy" id="1940300"/>
    <lineage>
        <taxon>Eukaryota</taxon>
        <taxon>Fungi</taxon>
        <taxon>Dikarya</taxon>
        <taxon>Basidiomycota</taxon>
        <taxon>Agaricomycotina</taxon>
        <taxon>Agaricomycetes</taxon>
        <taxon>Agaricomycetidae</taxon>
        <taxon>Agaricales</taxon>
        <taxon>Pleurotineae</taxon>
        <taxon>Stephanosporaceae</taxon>
        <taxon>Cristinia</taxon>
    </lineage>
</organism>
<name>A0A8K0UMH8_9AGAR</name>
<dbReference type="InterPro" id="IPR000542">
    <property type="entry name" value="Carn_acyl_trans"/>
</dbReference>
<dbReference type="PANTHER" id="PTHR22589:SF107">
    <property type="entry name" value="CHOLINE_CARNITINE ACYLTRANSFERASE DOMAIN-CONTAINING PROTEIN"/>
    <property type="match status" value="1"/>
</dbReference>
<gene>
    <name evidence="7" type="ORF">BXZ70DRAFT_939752</name>
</gene>
<accession>A0A8K0UMH8</accession>
<evidence type="ECO:0000256" key="2">
    <source>
        <dbReference type="ARBA" id="ARBA00022679"/>
    </source>
</evidence>
<dbReference type="Proteomes" id="UP000813824">
    <property type="component" value="Unassembled WGS sequence"/>
</dbReference>
<evidence type="ECO:0000256" key="1">
    <source>
        <dbReference type="ARBA" id="ARBA00005232"/>
    </source>
</evidence>
<dbReference type="PROSITE" id="PS00440">
    <property type="entry name" value="ACYLTRANSF_C_2"/>
    <property type="match status" value="1"/>
</dbReference>
<evidence type="ECO:0000313" key="8">
    <source>
        <dbReference type="Proteomes" id="UP000813824"/>
    </source>
</evidence>
<feature type="domain" description="Choline/carnitine acyltransferase" evidence="6">
    <location>
        <begin position="36"/>
        <end position="668"/>
    </location>
</feature>
<dbReference type="EMBL" id="JAEVFJ010000017">
    <property type="protein sequence ID" value="KAH8099965.1"/>
    <property type="molecule type" value="Genomic_DNA"/>
</dbReference>
<evidence type="ECO:0000313" key="7">
    <source>
        <dbReference type="EMBL" id="KAH8099965.1"/>
    </source>
</evidence>
<keyword evidence="2 5" id="KW-0808">Transferase</keyword>
<protein>
    <submittedName>
        <fullName evidence="7">Acyltransferase ChoActase/COT/CPT</fullName>
    </submittedName>
</protein>
<dbReference type="InterPro" id="IPR039551">
    <property type="entry name" value="Cho/carn_acyl_trans"/>
</dbReference>
<evidence type="ECO:0000256" key="4">
    <source>
        <dbReference type="PIRSR" id="PIRSR600542-1"/>
    </source>
</evidence>
<proteinExistence type="inferred from homology"/>
<dbReference type="Pfam" id="PF00755">
    <property type="entry name" value="Carn_acyltransf"/>
    <property type="match status" value="1"/>
</dbReference>